<reference evidence="2 3" key="1">
    <citation type="submission" date="2012-05" db="EMBL/GenBank/DDBJ databases">
        <title>Recombination and specialization in a pathogen metapopulation.</title>
        <authorList>
            <person name="Gardiner A."/>
            <person name="Kemen E."/>
            <person name="Schultz-Larsen T."/>
            <person name="MacLean D."/>
            <person name="Van Oosterhout C."/>
            <person name="Jones J.D.G."/>
        </authorList>
    </citation>
    <scope>NUCLEOTIDE SEQUENCE [LARGE SCALE GENOMIC DNA]</scope>
    <source>
        <strain evidence="2 3">Ac Nc2</strain>
    </source>
</reference>
<dbReference type="InParanoid" id="A0A024G1K5"/>
<proteinExistence type="predicted"/>
<feature type="domain" description="Carbohydrate kinase PfkB" evidence="1">
    <location>
        <begin position="248"/>
        <end position="319"/>
    </location>
</feature>
<dbReference type="Pfam" id="PF00294">
    <property type="entry name" value="PfkB"/>
    <property type="match status" value="1"/>
</dbReference>
<accession>A0A024G1K5</accession>
<evidence type="ECO:0000259" key="1">
    <source>
        <dbReference type="Pfam" id="PF00294"/>
    </source>
</evidence>
<dbReference type="PANTHER" id="PTHR42774:SF3">
    <property type="entry name" value="KETOHEXOKINASE"/>
    <property type="match status" value="1"/>
</dbReference>
<comment type="caution">
    <text evidence="2">The sequence shown here is derived from an EMBL/GenBank/DDBJ whole genome shotgun (WGS) entry which is preliminary data.</text>
</comment>
<dbReference type="Proteomes" id="UP000053237">
    <property type="component" value="Unassembled WGS sequence"/>
</dbReference>
<evidence type="ECO:0000313" key="3">
    <source>
        <dbReference type="Proteomes" id="UP000053237"/>
    </source>
</evidence>
<keyword evidence="3" id="KW-1185">Reference proteome</keyword>
<dbReference type="InterPro" id="IPR011611">
    <property type="entry name" value="PfkB_dom"/>
</dbReference>
<dbReference type="AlphaFoldDB" id="A0A024G1K5"/>
<dbReference type="OrthoDB" id="204058at2759"/>
<sequence length="344" mass="38392">MDIFVIGIGAIDVIHQVKEYPQDSSDQNNEKKVRGTKNAVLSMTPLSTHRGGNGTNALVVCAQLVNNSCKWIGTCTDPIIDRDAAFIFNELEQVGIDCSNCQILQTGSLPTSYIVSSEETGSRTIVHSRNLPELSVEQFKHQIETYFTRTSIANQWFHFEGRDMVNVLEMVRFLRSYRLLGCFIISVEIESLRQDWNYGKELVALSDFAFVSKDFVQSKMRMETATRFLNEMRRENLQFSKAIFCPWGSEGVYYITSSSKVTHYTPTKSLSKVVDSVGAGDTFIGATIASLVKSSSIHQAAAFACNVATAKCAQEGLIFAPDVLNTWRSSWNANEKQKIAPTDE</sequence>
<evidence type="ECO:0000313" key="2">
    <source>
        <dbReference type="EMBL" id="CCI40197.1"/>
    </source>
</evidence>
<dbReference type="InterPro" id="IPR052562">
    <property type="entry name" value="Ketohexokinase-related"/>
</dbReference>
<dbReference type="PANTHER" id="PTHR42774">
    <property type="entry name" value="PHOSPHOTRANSFERASE SYSTEM TRANSPORT PROTEIN"/>
    <property type="match status" value="1"/>
</dbReference>
<organism evidence="2 3">
    <name type="scientific">Albugo candida</name>
    <dbReference type="NCBI Taxonomy" id="65357"/>
    <lineage>
        <taxon>Eukaryota</taxon>
        <taxon>Sar</taxon>
        <taxon>Stramenopiles</taxon>
        <taxon>Oomycota</taxon>
        <taxon>Peronosporomycetes</taxon>
        <taxon>Albuginales</taxon>
        <taxon>Albuginaceae</taxon>
        <taxon>Albugo</taxon>
    </lineage>
</organism>
<dbReference type="STRING" id="65357.A0A024G1K5"/>
<dbReference type="InterPro" id="IPR029056">
    <property type="entry name" value="Ribokinase-like"/>
</dbReference>
<dbReference type="EMBL" id="CAIX01000006">
    <property type="protein sequence ID" value="CCI40197.1"/>
    <property type="molecule type" value="Genomic_DNA"/>
</dbReference>
<name>A0A024G1K5_9STRA</name>
<dbReference type="SUPFAM" id="SSF53613">
    <property type="entry name" value="Ribokinase-like"/>
    <property type="match status" value="1"/>
</dbReference>
<dbReference type="Gene3D" id="3.40.1190.20">
    <property type="match status" value="1"/>
</dbReference>
<gene>
    <name evidence="2" type="ORF">BN9_009810</name>
</gene>
<protein>
    <recommendedName>
        <fullName evidence="1">Carbohydrate kinase PfkB domain-containing protein</fullName>
    </recommendedName>
</protein>